<dbReference type="EMBL" id="CP012333">
    <property type="protein sequence ID" value="AKV01734.1"/>
    <property type="molecule type" value="Genomic_DNA"/>
</dbReference>
<dbReference type="AlphaFoldDB" id="A0A0K1Q7P6"/>
<evidence type="ECO:0000256" key="1">
    <source>
        <dbReference type="SAM" id="MobiDB-lite"/>
    </source>
</evidence>
<proteinExistence type="predicted"/>
<gene>
    <name evidence="2" type="ORF">AKJ09_08397</name>
</gene>
<dbReference type="KEGG" id="llu:AKJ09_08397"/>
<keyword evidence="3" id="KW-1185">Reference proteome</keyword>
<dbReference type="Proteomes" id="UP000064967">
    <property type="component" value="Chromosome"/>
</dbReference>
<dbReference type="STRING" id="1391654.AKJ09_08397"/>
<organism evidence="2 3">
    <name type="scientific">Labilithrix luteola</name>
    <dbReference type="NCBI Taxonomy" id="1391654"/>
    <lineage>
        <taxon>Bacteria</taxon>
        <taxon>Pseudomonadati</taxon>
        <taxon>Myxococcota</taxon>
        <taxon>Polyangia</taxon>
        <taxon>Polyangiales</taxon>
        <taxon>Labilitrichaceae</taxon>
        <taxon>Labilithrix</taxon>
    </lineage>
</organism>
<name>A0A0K1Q7P6_9BACT</name>
<protein>
    <submittedName>
        <fullName evidence="2">Uncharacterized protein</fullName>
    </submittedName>
</protein>
<sequence>MEQSAGGVRKMLEEARKQRDVVKTLCLNDKLSQIDVAIRSGKDRRGQLEAAVKRNDTELSNHEFTILTVLRQRSEQIVAEANQCIGEESAFVGDTNVKTSVDPTIPQDEAPYPSTDPTLVTGTPPCTSCAL</sequence>
<feature type="region of interest" description="Disordered" evidence="1">
    <location>
        <begin position="96"/>
        <end position="126"/>
    </location>
</feature>
<feature type="compositionally biased region" description="Polar residues" evidence="1">
    <location>
        <begin position="115"/>
        <end position="126"/>
    </location>
</feature>
<accession>A0A0K1Q7P6</accession>
<reference evidence="2 3" key="1">
    <citation type="submission" date="2015-08" db="EMBL/GenBank/DDBJ databases">
        <authorList>
            <person name="Babu N.S."/>
            <person name="Beckwith C.J."/>
            <person name="Beseler K.G."/>
            <person name="Brison A."/>
            <person name="Carone J.V."/>
            <person name="Caskin T.P."/>
            <person name="Diamond M."/>
            <person name="Durham M.E."/>
            <person name="Foxe J.M."/>
            <person name="Go M."/>
            <person name="Henderson B.A."/>
            <person name="Jones I.B."/>
            <person name="McGettigan J.A."/>
            <person name="Micheletti S.J."/>
            <person name="Nasrallah M.E."/>
            <person name="Ortiz D."/>
            <person name="Piller C.R."/>
            <person name="Privatt S.R."/>
            <person name="Schneider S.L."/>
            <person name="Sharp S."/>
            <person name="Smith T.C."/>
            <person name="Stanton J.D."/>
            <person name="Ullery H.E."/>
            <person name="Wilson R.J."/>
            <person name="Serrano M.G."/>
            <person name="Buck G."/>
            <person name="Lee V."/>
            <person name="Wang Y."/>
            <person name="Carvalho R."/>
            <person name="Voegtly L."/>
            <person name="Shi R."/>
            <person name="Duckworth R."/>
            <person name="Johnson A."/>
            <person name="Loviza R."/>
            <person name="Walstead R."/>
            <person name="Shah Z."/>
            <person name="Kiflezghi M."/>
            <person name="Wade K."/>
            <person name="Ball S.L."/>
            <person name="Bradley K.W."/>
            <person name="Asai D.J."/>
            <person name="Bowman C.A."/>
            <person name="Russell D.A."/>
            <person name="Pope W.H."/>
            <person name="Jacobs-Sera D."/>
            <person name="Hendrix R.W."/>
            <person name="Hatfull G.F."/>
        </authorList>
    </citation>
    <scope>NUCLEOTIDE SEQUENCE [LARGE SCALE GENOMIC DNA]</scope>
    <source>
        <strain evidence="2 3">DSM 27648</strain>
    </source>
</reference>
<evidence type="ECO:0000313" key="2">
    <source>
        <dbReference type="EMBL" id="AKV01734.1"/>
    </source>
</evidence>
<evidence type="ECO:0000313" key="3">
    <source>
        <dbReference type="Proteomes" id="UP000064967"/>
    </source>
</evidence>